<dbReference type="RefSeq" id="WP_155303966.1">
    <property type="nucleotide sequence ID" value="NZ_AP021875.1"/>
</dbReference>
<gene>
    <name evidence="1" type="ORF">DSCW_24220</name>
</gene>
<organism evidence="1 2">
    <name type="scientific">Desulfosarcina widdelii</name>
    <dbReference type="NCBI Taxonomy" id="947919"/>
    <lineage>
        <taxon>Bacteria</taxon>
        <taxon>Pseudomonadati</taxon>
        <taxon>Thermodesulfobacteriota</taxon>
        <taxon>Desulfobacteria</taxon>
        <taxon>Desulfobacterales</taxon>
        <taxon>Desulfosarcinaceae</taxon>
        <taxon>Desulfosarcina</taxon>
    </lineage>
</organism>
<reference evidence="1 2" key="1">
    <citation type="submission" date="2019-11" db="EMBL/GenBank/DDBJ databases">
        <title>Comparative genomics of hydrocarbon-degrading Desulfosarcina strains.</title>
        <authorList>
            <person name="Watanabe M."/>
            <person name="Kojima H."/>
            <person name="Fukui M."/>
        </authorList>
    </citation>
    <scope>NUCLEOTIDE SEQUENCE [LARGE SCALE GENOMIC DNA]</scope>
    <source>
        <strain evidence="1 2">PP31</strain>
    </source>
</reference>
<keyword evidence="2" id="KW-1185">Reference proteome</keyword>
<dbReference type="OrthoDB" id="5420204at2"/>
<evidence type="ECO:0000313" key="1">
    <source>
        <dbReference type="EMBL" id="BBO75005.1"/>
    </source>
</evidence>
<evidence type="ECO:0000313" key="2">
    <source>
        <dbReference type="Proteomes" id="UP000427769"/>
    </source>
</evidence>
<dbReference type="EMBL" id="AP021875">
    <property type="protein sequence ID" value="BBO75005.1"/>
    <property type="molecule type" value="Genomic_DNA"/>
</dbReference>
<dbReference type="Proteomes" id="UP000427769">
    <property type="component" value="Chromosome"/>
</dbReference>
<name>A0A5K7Z2R9_9BACT</name>
<accession>A0A5K7Z2R9</accession>
<sequence>MIVFDGTYMLERKEDPGATSTHGCAWRVKIIDLSSADPSHPHIRPHAVLALRKEGGIFKTSCAESLGKRVCTDFDLKVEDLLWVETFPDLPGSFYVAVFTPRYHETEMHYSVTWRPILENERAAVAPWF</sequence>
<dbReference type="AlphaFoldDB" id="A0A5K7Z2R9"/>
<dbReference type="KEGG" id="dwd:DSCW_24220"/>
<protein>
    <submittedName>
        <fullName evidence="1">Uncharacterized protein</fullName>
    </submittedName>
</protein>
<proteinExistence type="predicted"/>